<proteinExistence type="predicted"/>
<keyword evidence="3" id="KW-1185">Reference proteome</keyword>
<reference evidence="2 3" key="1">
    <citation type="journal article" date="2024" name="G3 (Bethesda)">
        <title>Genome assembly of Hibiscus sabdariffa L. provides insights into metabolisms of medicinal natural products.</title>
        <authorList>
            <person name="Kim T."/>
        </authorList>
    </citation>
    <scope>NUCLEOTIDE SEQUENCE [LARGE SCALE GENOMIC DNA]</scope>
    <source>
        <strain evidence="2">TK-2024</strain>
        <tissue evidence="2">Old leaves</tissue>
    </source>
</reference>
<organism evidence="2 3">
    <name type="scientific">Hibiscus sabdariffa</name>
    <name type="common">roselle</name>
    <dbReference type="NCBI Taxonomy" id="183260"/>
    <lineage>
        <taxon>Eukaryota</taxon>
        <taxon>Viridiplantae</taxon>
        <taxon>Streptophyta</taxon>
        <taxon>Embryophyta</taxon>
        <taxon>Tracheophyta</taxon>
        <taxon>Spermatophyta</taxon>
        <taxon>Magnoliopsida</taxon>
        <taxon>eudicotyledons</taxon>
        <taxon>Gunneridae</taxon>
        <taxon>Pentapetalae</taxon>
        <taxon>rosids</taxon>
        <taxon>malvids</taxon>
        <taxon>Malvales</taxon>
        <taxon>Malvaceae</taxon>
        <taxon>Malvoideae</taxon>
        <taxon>Hibiscus</taxon>
    </lineage>
</organism>
<protein>
    <submittedName>
        <fullName evidence="2">Uncharacterized protein</fullName>
    </submittedName>
</protein>
<name>A0ABR2ETP1_9ROSI</name>
<accession>A0ABR2ETP1</accession>
<sequence>MIVDTRQRKAANNRMGTRTPNNKVPPYGGLTGSQYATLADGNTNSVEELVPSNEAVLDVVRQHVEISAHEAGNKEPTMMSLAVDTRVKLVRERV</sequence>
<feature type="region of interest" description="Disordered" evidence="1">
    <location>
        <begin position="1"/>
        <end position="30"/>
    </location>
</feature>
<comment type="caution">
    <text evidence="2">The sequence shown here is derived from an EMBL/GenBank/DDBJ whole genome shotgun (WGS) entry which is preliminary data.</text>
</comment>
<dbReference type="Proteomes" id="UP001472677">
    <property type="component" value="Unassembled WGS sequence"/>
</dbReference>
<evidence type="ECO:0000313" key="3">
    <source>
        <dbReference type="Proteomes" id="UP001472677"/>
    </source>
</evidence>
<evidence type="ECO:0000313" key="2">
    <source>
        <dbReference type="EMBL" id="KAK8565375.1"/>
    </source>
</evidence>
<gene>
    <name evidence="2" type="ORF">V6N12_058938</name>
</gene>
<evidence type="ECO:0000256" key="1">
    <source>
        <dbReference type="SAM" id="MobiDB-lite"/>
    </source>
</evidence>
<dbReference type="EMBL" id="JBBPBM010000010">
    <property type="protein sequence ID" value="KAK8565375.1"/>
    <property type="molecule type" value="Genomic_DNA"/>
</dbReference>